<gene>
    <name evidence="5" type="ORF">FQB35_15215</name>
</gene>
<evidence type="ECO:0000313" key="5">
    <source>
        <dbReference type="EMBL" id="QEK13502.1"/>
    </source>
</evidence>
<evidence type="ECO:0000256" key="1">
    <source>
        <dbReference type="PIRNR" id="PIRNR026583"/>
    </source>
</evidence>
<feature type="transmembrane region" description="Helical" evidence="3">
    <location>
        <begin position="20"/>
        <end position="48"/>
    </location>
</feature>
<dbReference type="InterPro" id="IPR001667">
    <property type="entry name" value="DDH_dom"/>
</dbReference>
<dbReference type="Proteomes" id="UP000324646">
    <property type="component" value="Chromosome"/>
</dbReference>
<comment type="function">
    <text evidence="1">Has phosphodiesterase (PDE) activity against cyclic-di-AMP (c-di-AMP).</text>
</comment>
<dbReference type="GO" id="GO:0106409">
    <property type="term" value="F:cyclic-di-AMP phosphodiesterase activity"/>
    <property type="evidence" value="ECO:0007669"/>
    <property type="project" value="RHEA"/>
</dbReference>
<dbReference type="KEGG" id="crs:FQB35_15215"/>
<evidence type="ECO:0000259" key="4">
    <source>
        <dbReference type="PROSITE" id="PS50887"/>
    </source>
</evidence>
<dbReference type="AlphaFoldDB" id="A0A5C0SHP1"/>
<feature type="domain" description="GGDEF" evidence="4">
    <location>
        <begin position="186"/>
        <end position="314"/>
    </location>
</feature>
<dbReference type="PROSITE" id="PS50887">
    <property type="entry name" value="GGDEF"/>
    <property type="match status" value="1"/>
</dbReference>
<keyword evidence="1" id="KW-1003">Cell membrane</keyword>
<dbReference type="EMBL" id="CP042243">
    <property type="protein sequence ID" value="QEK13502.1"/>
    <property type="molecule type" value="Genomic_DNA"/>
</dbReference>
<dbReference type="PIRSF" id="PIRSF026583">
    <property type="entry name" value="YybT"/>
    <property type="match status" value="1"/>
</dbReference>
<dbReference type="PANTHER" id="PTHR47618">
    <property type="entry name" value="BIFUNCTIONAL OLIGORIBONUCLEASE AND PAP PHOSPHATASE NRNA"/>
    <property type="match status" value="1"/>
</dbReference>
<dbReference type="Gene3D" id="3.10.310.30">
    <property type="match status" value="1"/>
</dbReference>
<feature type="binding site" evidence="2">
    <location>
        <position position="428"/>
    </location>
    <ligand>
        <name>Mn(2+)</name>
        <dbReference type="ChEBI" id="CHEBI:29035"/>
        <label>1</label>
    </ligand>
</feature>
<dbReference type="Pfam" id="PF01368">
    <property type="entry name" value="DHH"/>
    <property type="match status" value="1"/>
</dbReference>
<dbReference type="SMART" id="SM00267">
    <property type="entry name" value="GGDEF"/>
    <property type="match status" value="1"/>
</dbReference>
<dbReference type="RefSeq" id="WP_148810674.1">
    <property type="nucleotide sequence ID" value="NZ_CP042243.1"/>
</dbReference>
<feature type="binding site" evidence="2">
    <location>
        <position position="428"/>
    </location>
    <ligand>
        <name>Mn(2+)</name>
        <dbReference type="ChEBI" id="CHEBI:29035"/>
        <label>2</label>
    </ligand>
</feature>
<keyword evidence="6" id="KW-1185">Reference proteome</keyword>
<dbReference type="GO" id="GO:0005886">
    <property type="term" value="C:plasma membrane"/>
    <property type="evidence" value="ECO:0007669"/>
    <property type="project" value="UniProtKB-SubCell"/>
</dbReference>
<feature type="binding site" evidence="2">
    <location>
        <position position="363"/>
    </location>
    <ligand>
        <name>Mn(2+)</name>
        <dbReference type="ChEBI" id="CHEBI:29035"/>
        <label>2</label>
    </ligand>
</feature>
<dbReference type="FunFam" id="3.90.1640.10:FF:000002">
    <property type="entry name" value="Cyclic-di-AMP phosphodiesterase"/>
    <property type="match status" value="1"/>
</dbReference>
<feature type="binding site" evidence="2">
    <location>
        <position position="507"/>
    </location>
    <ligand>
        <name>Mn(2+)</name>
        <dbReference type="ChEBI" id="CHEBI:29035"/>
        <label>2</label>
    </ligand>
</feature>
<keyword evidence="2" id="KW-0479">Metal-binding</keyword>
<dbReference type="GO" id="GO:0046872">
    <property type="term" value="F:metal ion binding"/>
    <property type="evidence" value="ECO:0007669"/>
    <property type="project" value="UniProtKB-KW"/>
</dbReference>
<keyword evidence="3" id="KW-1133">Transmembrane helix</keyword>
<dbReference type="InterPro" id="IPR014528">
    <property type="entry name" value="GdpP/PdeA"/>
</dbReference>
<dbReference type="Gene3D" id="3.90.1640.10">
    <property type="entry name" value="inorganic pyrophosphatase (n-terminal core)"/>
    <property type="match status" value="1"/>
</dbReference>
<keyword evidence="3" id="KW-0812">Transmembrane</keyword>
<dbReference type="InterPro" id="IPR038763">
    <property type="entry name" value="DHH_sf"/>
</dbReference>
<accession>A0A5C0SHP1</accession>
<feature type="binding site" evidence="2">
    <location>
        <position position="357"/>
    </location>
    <ligand>
        <name>Mn(2+)</name>
        <dbReference type="ChEBI" id="CHEBI:29035"/>
        <label>1</label>
    </ligand>
</feature>
<evidence type="ECO:0000256" key="3">
    <source>
        <dbReference type="SAM" id="Phobius"/>
    </source>
</evidence>
<dbReference type="Gene3D" id="3.30.450.20">
    <property type="entry name" value="PAS domain"/>
    <property type="match status" value="1"/>
</dbReference>
<dbReference type="PANTHER" id="PTHR47618:SF2">
    <property type="entry name" value="CYCLIC-DI-AMP PHOSPHODIESTERASE GDPP"/>
    <property type="match status" value="1"/>
</dbReference>
<dbReference type="InterPro" id="IPR003156">
    <property type="entry name" value="DHHA1_dom"/>
</dbReference>
<feature type="binding site" evidence="2">
    <location>
        <position position="361"/>
    </location>
    <ligand>
        <name>Mn(2+)</name>
        <dbReference type="ChEBI" id="CHEBI:29035"/>
        <label>1</label>
    </ligand>
</feature>
<protein>
    <recommendedName>
        <fullName evidence="1">Cyclic-di-AMP phosphodiesterase</fullName>
        <ecNumber evidence="1">3.1.4.-</ecNumber>
    </recommendedName>
</protein>
<dbReference type="GO" id="GO:0003676">
    <property type="term" value="F:nucleic acid binding"/>
    <property type="evidence" value="ECO:0007669"/>
    <property type="project" value="UniProtKB-UniRule"/>
</dbReference>
<dbReference type="InterPro" id="IPR051319">
    <property type="entry name" value="Oligoribo/pAp-PDE_c-di-AMP_PDE"/>
</dbReference>
<keyword evidence="2" id="KW-0464">Manganese</keyword>
<comment type="catalytic activity">
    <reaction evidence="1">
        <text>3',3'-c-di-AMP + H2O = 5'-O-phosphonoadenylyl-(3'-&gt;5')-adenosine + H(+)</text>
        <dbReference type="Rhea" id="RHEA:54420"/>
        <dbReference type="ChEBI" id="CHEBI:15377"/>
        <dbReference type="ChEBI" id="CHEBI:15378"/>
        <dbReference type="ChEBI" id="CHEBI:71500"/>
        <dbReference type="ChEBI" id="CHEBI:138171"/>
    </reaction>
</comment>
<dbReference type="GO" id="GO:0016787">
    <property type="term" value="F:hydrolase activity"/>
    <property type="evidence" value="ECO:0007669"/>
    <property type="project" value="UniProtKB-UniRule"/>
</dbReference>
<comment type="cofactor">
    <cofactor evidence="2">
        <name>Mn(2+)</name>
        <dbReference type="ChEBI" id="CHEBI:29035"/>
    </cofactor>
    <text evidence="2">For phosphodiesterase activity, probably binds 2 Mn(2+) per subunit.</text>
</comment>
<keyword evidence="1 3" id="KW-0472">Membrane</keyword>
<dbReference type="EC" id="3.1.4.-" evidence="1"/>
<dbReference type="OrthoDB" id="9759476at2"/>
<dbReference type="Pfam" id="PF24898">
    <property type="entry name" value="GGDEF_GdpP"/>
    <property type="match status" value="1"/>
</dbReference>
<proteinExistence type="inferred from homology"/>
<evidence type="ECO:0000256" key="2">
    <source>
        <dbReference type="PIRSR" id="PIRSR026583-50"/>
    </source>
</evidence>
<comment type="similarity">
    <text evidence="1">Belongs to the GdpP/PdeA phosphodiesterase family.</text>
</comment>
<dbReference type="SUPFAM" id="SSF64182">
    <property type="entry name" value="DHH phosphoesterases"/>
    <property type="match status" value="1"/>
</dbReference>
<sequence>MGNKRFTKLFIPDTKIHLWIMALFVLIIAYYNLLIGSMSIFVLIYFIYYNWKAQHYRKEKWTKYIENLSSDIDSVTRYAVLNLPVPLAVIEFDGSISWYNSKFCEMIDTKDILEKNIEDLISGFKINNILQNKENVAVEVTIKDRHYKVLYNIVKTSANDEERYIIMLYWIDITNFQNLKVKYNEEKPVVMFVQVDNYDDVLNNTEEANRPLVVAEIDRRIGLWASRMNASIQKYQKDKYIIFLENQYLERLEAKKFTILDEIREIQVGNQIPITLSIGVGMNGKNPAQLEEYAKAAMDLALGRGGDQAVVKKIRTLNFYGGKTKAVEKRNKVKARVIAHALRQLIDQSKEVVIMGHKFPDMDSFGAALGVYRAAKNRGKDAYIVLNGVNEAIKNLFDRIKEHEVYMFITSEELINRISEDTLVVVVDTHRPNFTQCPEALDKADRIVLIDHHRRGEEFIDNAVLTYLEPYASSTSELVSEILQYMEEKISIEKIEAEALLAGITVDTKHFSFKTGVRTFEAASWLRRAGADTTSVRQLFQDDLNTFVAIADVVKNAKEIRKNIALSVCSTGIQNASLVAAQAADELLDIRGITASFVLGVRENDEVIISGRSLGDINVQVILEKLGGGGHLTVAGAQLKDKTIEEAIEMLEKAIDEYFEEGEA</sequence>
<dbReference type="InterPro" id="IPR000160">
    <property type="entry name" value="GGDEF_dom"/>
</dbReference>
<dbReference type="Pfam" id="PF02272">
    <property type="entry name" value="DHHA1"/>
    <property type="match status" value="1"/>
</dbReference>
<comment type="subcellular location">
    <subcellularLocation>
        <location evidence="1">Cell membrane</location>
    </subcellularLocation>
</comment>
<evidence type="ECO:0000313" key="6">
    <source>
        <dbReference type="Proteomes" id="UP000324646"/>
    </source>
</evidence>
<reference evidence="5 6" key="1">
    <citation type="submission" date="2019-07" db="EMBL/GenBank/DDBJ databases">
        <title>Complete genome of Crassaminicella thermophila SY095.</title>
        <authorList>
            <person name="Li X."/>
        </authorList>
    </citation>
    <scope>NUCLEOTIDE SEQUENCE [LARGE SCALE GENOMIC DNA]</scope>
    <source>
        <strain evidence="5 6">SY095</strain>
    </source>
</reference>
<name>A0A5C0SHP1_CRATE</name>
<feature type="binding site" evidence="2">
    <location>
        <position position="452"/>
    </location>
    <ligand>
        <name>Mn(2+)</name>
        <dbReference type="ChEBI" id="CHEBI:29035"/>
        <label>2</label>
    </ligand>
</feature>
<organism evidence="5 6">
    <name type="scientific">Crassaminicella thermophila</name>
    <dbReference type="NCBI Taxonomy" id="2599308"/>
    <lineage>
        <taxon>Bacteria</taxon>
        <taxon>Bacillati</taxon>
        <taxon>Bacillota</taxon>
        <taxon>Clostridia</taxon>
        <taxon>Eubacteriales</taxon>
        <taxon>Clostridiaceae</taxon>
        <taxon>Crassaminicella</taxon>
    </lineage>
</organism>
<keyword evidence="1" id="KW-0378">Hydrolase</keyword>